<feature type="coiled-coil region" evidence="1">
    <location>
        <begin position="129"/>
        <end position="156"/>
    </location>
</feature>
<dbReference type="Proteomes" id="UP001308179">
    <property type="component" value="Unassembled WGS sequence"/>
</dbReference>
<protein>
    <submittedName>
        <fullName evidence="2">Uncharacterized protein</fullName>
    </submittedName>
</protein>
<reference evidence="2 3" key="1">
    <citation type="submission" date="2023-08" db="EMBL/GenBank/DDBJ databases">
        <title>Black Yeasts Isolated from many extreme environments.</title>
        <authorList>
            <person name="Coleine C."/>
            <person name="Stajich J.E."/>
            <person name="Selbmann L."/>
        </authorList>
    </citation>
    <scope>NUCLEOTIDE SEQUENCE [LARGE SCALE GENOMIC DNA]</scope>
    <source>
        <strain evidence="2 3">CCFEE 5386</strain>
    </source>
</reference>
<name>A0ABR0LF87_9PEZI</name>
<evidence type="ECO:0000256" key="1">
    <source>
        <dbReference type="SAM" id="Coils"/>
    </source>
</evidence>
<keyword evidence="1" id="KW-0175">Coiled coil</keyword>
<dbReference type="EMBL" id="JAVRRR010000038">
    <property type="protein sequence ID" value="KAK5147477.1"/>
    <property type="molecule type" value="Genomic_DNA"/>
</dbReference>
<sequence length="414" mass="46346">MTHRQLAEKYAKQFHDATRTIMELETEVADVKIRLEQTAAVNEGLNKQGDDSGTIRDQLNTAMLHIKELEHTATSHQDQLKAKQNDAGAVAKELDAAALQIRELEHAVTGYHDQLKAKQSDADAVAKDHNAAVLQIKELEHTIASYQDRLKAKQSNADALAKGFQEQRTVARAFREGCEANHSDFDRLLQERAVADARVQELERKIAADSRYPGTRARIHATVRNSRELRAEISDLKNQLTIARNNHDAAIVELRVSKKDRANLRRQTTNADSLNYSLEIKVATLTHVVDHVQRNLSHKEAEVKKIGGLLDREMKRRRDAEATPSSDHWKRSKKCDIEIVGVEQDGVLEAVITQPNRLQRSHHQEAAATHDTSLPLVAVGATTTLDQSCTATPGPTQIEVHQPKIILRLNCNKQ</sequence>
<accession>A0ABR0LF87</accession>
<comment type="caution">
    <text evidence="2">The sequence shown here is derived from an EMBL/GenBank/DDBJ whole genome shotgun (WGS) entry which is preliminary data.</text>
</comment>
<evidence type="ECO:0000313" key="3">
    <source>
        <dbReference type="Proteomes" id="UP001308179"/>
    </source>
</evidence>
<gene>
    <name evidence="2" type="ORF">LTR32_001081</name>
</gene>
<dbReference type="Gene3D" id="1.10.287.1490">
    <property type="match status" value="1"/>
</dbReference>
<feature type="coiled-coil region" evidence="1">
    <location>
        <begin position="7"/>
        <end position="41"/>
    </location>
</feature>
<proteinExistence type="predicted"/>
<keyword evidence="3" id="KW-1185">Reference proteome</keyword>
<organism evidence="2 3">
    <name type="scientific">Rachicladosporium monterosium</name>
    <dbReference type="NCBI Taxonomy" id="1507873"/>
    <lineage>
        <taxon>Eukaryota</taxon>
        <taxon>Fungi</taxon>
        <taxon>Dikarya</taxon>
        <taxon>Ascomycota</taxon>
        <taxon>Pezizomycotina</taxon>
        <taxon>Dothideomycetes</taxon>
        <taxon>Dothideomycetidae</taxon>
        <taxon>Cladosporiales</taxon>
        <taxon>Cladosporiaceae</taxon>
        <taxon>Rachicladosporium</taxon>
    </lineage>
</organism>
<evidence type="ECO:0000313" key="2">
    <source>
        <dbReference type="EMBL" id="KAK5147477.1"/>
    </source>
</evidence>
<feature type="coiled-coil region" evidence="1">
    <location>
        <begin position="185"/>
        <end position="246"/>
    </location>
</feature>